<dbReference type="PROSITE" id="PS50186">
    <property type="entry name" value="DEP"/>
    <property type="match status" value="1"/>
</dbReference>
<name>T1FRQ7_HELRO</name>
<keyword evidence="3" id="KW-0862">Zinc</keyword>
<organism evidence="9 10">
    <name type="scientific">Helobdella robusta</name>
    <name type="common">Californian leech</name>
    <dbReference type="NCBI Taxonomy" id="6412"/>
    <lineage>
        <taxon>Eukaryota</taxon>
        <taxon>Metazoa</taxon>
        <taxon>Spiralia</taxon>
        <taxon>Lophotrochozoa</taxon>
        <taxon>Annelida</taxon>
        <taxon>Clitellata</taxon>
        <taxon>Hirudinea</taxon>
        <taxon>Rhynchobdellida</taxon>
        <taxon>Glossiphoniidae</taxon>
        <taxon>Helobdella</taxon>
    </lineage>
</organism>
<dbReference type="FunFam" id="3.30.40.10:FF:000057">
    <property type="entry name" value="1-phosphatidylinositol 3-phosphate 5-kinase isoform X1"/>
    <property type="match status" value="1"/>
</dbReference>
<accession>T1FRQ7</accession>
<evidence type="ECO:0000313" key="9">
    <source>
        <dbReference type="EnsemblMetazoa" id="HelroP190147"/>
    </source>
</evidence>
<dbReference type="InterPro" id="IPR000591">
    <property type="entry name" value="DEP_dom"/>
</dbReference>
<dbReference type="SMART" id="SM00049">
    <property type="entry name" value="DEP"/>
    <property type="match status" value="1"/>
</dbReference>
<feature type="region of interest" description="Disordered" evidence="5">
    <location>
        <begin position="585"/>
        <end position="620"/>
    </location>
</feature>
<reference evidence="9" key="3">
    <citation type="submission" date="2015-06" db="UniProtKB">
        <authorList>
            <consortium name="EnsemblMetazoa"/>
        </authorList>
    </citation>
    <scope>IDENTIFICATION</scope>
</reference>
<dbReference type="InterPro" id="IPR043548">
    <property type="entry name" value="PIKfyve"/>
</dbReference>
<dbReference type="KEGG" id="hro:HELRODRAFT_190147"/>
<dbReference type="FunCoup" id="T1FRQ7">
    <property type="interactions" value="1669"/>
</dbReference>
<keyword evidence="2 4" id="KW-0863">Zinc-finger</keyword>
<feature type="region of interest" description="Disordered" evidence="5">
    <location>
        <begin position="460"/>
        <end position="546"/>
    </location>
</feature>
<dbReference type="EnsemblMetazoa" id="HelroT190147">
    <property type="protein sequence ID" value="HelroP190147"/>
    <property type="gene ID" value="HelroG190147"/>
</dbReference>
<feature type="region of interest" description="Disordered" evidence="5">
    <location>
        <begin position="1096"/>
        <end position="1117"/>
    </location>
</feature>
<dbReference type="PANTHER" id="PTHR46715:SF1">
    <property type="entry name" value="1-PHOSPHATIDYLINOSITOL 3-PHOSPHATE 5-KINASE"/>
    <property type="match status" value="1"/>
</dbReference>
<feature type="compositionally biased region" description="Polar residues" evidence="5">
    <location>
        <begin position="16"/>
        <end position="25"/>
    </location>
</feature>
<evidence type="ECO:0000259" key="7">
    <source>
        <dbReference type="PROSITE" id="PS50186"/>
    </source>
</evidence>
<feature type="compositionally biased region" description="Basic and acidic residues" evidence="5">
    <location>
        <begin position="44"/>
        <end position="72"/>
    </location>
</feature>
<evidence type="ECO:0000313" key="8">
    <source>
        <dbReference type="EMBL" id="ESO10728.1"/>
    </source>
</evidence>
<feature type="compositionally biased region" description="Acidic residues" evidence="5">
    <location>
        <begin position="1102"/>
        <end position="1117"/>
    </location>
</feature>
<dbReference type="CDD" id="cd04371">
    <property type="entry name" value="DEP"/>
    <property type="match status" value="1"/>
</dbReference>
<dbReference type="GO" id="GO:0005524">
    <property type="term" value="F:ATP binding"/>
    <property type="evidence" value="ECO:0007669"/>
    <property type="project" value="InterPro"/>
</dbReference>
<dbReference type="SMART" id="SM00064">
    <property type="entry name" value="FYVE"/>
    <property type="match status" value="1"/>
</dbReference>
<dbReference type="InterPro" id="IPR036388">
    <property type="entry name" value="WH-like_DNA-bd_sf"/>
</dbReference>
<dbReference type="SUPFAM" id="SSF52029">
    <property type="entry name" value="GroEL apical domain-like"/>
    <property type="match status" value="1"/>
</dbReference>
<dbReference type="InterPro" id="IPR011011">
    <property type="entry name" value="Znf_FYVE_PHD"/>
</dbReference>
<reference evidence="8 10" key="2">
    <citation type="journal article" date="2013" name="Nature">
        <title>Insights into bilaterian evolution from three spiralian genomes.</title>
        <authorList>
            <person name="Simakov O."/>
            <person name="Marletaz F."/>
            <person name="Cho S.J."/>
            <person name="Edsinger-Gonzales E."/>
            <person name="Havlak P."/>
            <person name="Hellsten U."/>
            <person name="Kuo D.H."/>
            <person name="Larsson T."/>
            <person name="Lv J."/>
            <person name="Arendt D."/>
            <person name="Savage R."/>
            <person name="Osoegawa K."/>
            <person name="de Jong P."/>
            <person name="Grimwood J."/>
            <person name="Chapman J.A."/>
            <person name="Shapiro H."/>
            <person name="Aerts A."/>
            <person name="Otillar R.P."/>
            <person name="Terry A.Y."/>
            <person name="Boore J.L."/>
            <person name="Grigoriev I.V."/>
            <person name="Lindberg D.R."/>
            <person name="Seaver E.C."/>
            <person name="Weisblat D.A."/>
            <person name="Putnam N.H."/>
            <person name="Rokhsar D.S."/>
        </authorList>
    </citation>
    <scope>NUCLEOTIDE SEQUENCE</scope>
</reference>
<dbReference type="Pfam" id="PF00610">
    <property type="entry name" value="DEP"/>
    <property type="match status" value="1"/>
</dbReference>
<evidence type="ECO:0000313" key="10">
    <source>
        <dbReference type="Proteomes" id="UP000015101"/>
    </source>
</evidence>
<evidence type="ECO:0000259" key="6">
    <source>
        <dbReference type="PROSITE" id="PS50178"/>
    </source>
</evidence>
<feature type="compositionally biased region" description="Acidic residues" evidence="5">
    <location>
        <begin position="481"/>
        <end position="501"/>
    </location>
</feature>
<feature type="compositionally biased region" description="Polar residues" evidence="5">
    <location>
        <begin position="230"/>
        <end position="253"/>
    </location>
</feature>
<evidence type="ECO:0000256" key="1">
    <source>
        <dbReference type="ARBA" id="ARBA00022723"/>
    </source>
</evidence>
<dbReference type="Pfam" id="PF00118">
    <property type="entry name" value="Cpn60_TCP1"/>
    <property type="match status" value="1"/>
</dbReference>
<dbReference type="PROSITE" id="PS50178">
    <property type="entry name" value="ZF_FYVE"/>
    <property type="match status" value="1"/>
</dbReference>
<dbReference type="RefSeq" id="XP_009010997.1">
    <property type="nucleotide sequence ID" value="XM_009012749.1"/>
</dbReference>
<dbReference type="Pfam" id="PF01363">
    <property type="entry name" value="FYVE"/>
    <property type="match status" value="1"/>
</dbReference>
<feature type="region of interest" description="Disordered" evidence="5">
    <location>
        <begin position="230"/>
        <end position="290"/>
    </location>
</feature>
<dbReference type="EMBL" id="KB095858">
    <property type="protein sequence ID" value="ESO10728.1"/>
    <property type="molecule type" value="Genomic_DNA"/>
</dbReference>
<dbReference type="Gene3D" id="3.50.7.10">
    <property type="entry name" value="GroEL"/>
    <property type="match status" value="1"/>
</dbReference>
<evidence type="ECO:0008006" key="11">
    <source>
        <dbReference type="Google" id="ProtNLM"/>
    </source>
</evidence>
<dbReference type="CDD" id="cd15725">
    <property type="entry name" value="FYVE_PIKfyve_Fab1"/>
    <property type="match status" value="1"/>
</dbReference>
<dbReference type="InParanoid" id="T1FRQ7"/>
<dbReference type="CTD" id="20211504"/>
<evidence type="ECO:0000256" key="2">
    <source>
        <dbReference type="ARBA" id="ARBA00022771"/>
    </source>
</evidence>
<dbReference type="OrthoDB" id="158357at2759"/>
<proteinExistence type="predicted"/>
<dbReference type="GO" id="GO:0000285">
    <property type="term" value="F:1-phosphatidylinositol-3-phosphate 5-kinase activity"/>
    <property type="evidence" value="ECO:0007669"/>
    <property type="project" value="InterPro"/>
</dbReference>
<gene>
    <name evidence="9" type="primary">20211504</name>
    <name evidence="8" type="ORF">HELRODRAFT_190147</name>
</gene>
<keyword evidence="1" id="KW-0479">Metal-binding</keyword>
<dbReference type="SUPFAM" id="SSF46785">
    <property type="entry name" value="Winged helix' DNA-binding domain"/>
    <property type="match status" value="1"/>
</dbReference>
<dbReference type="eggNOG" id="KOG0230">
    <property type="taxonomic scope" value="Eukaryota"/>
</dbReference>
<dbReference type="InterPro" id="IPR000306">
    <property type="entry name" value="Znf_FYVE"/>
</dbReference>
<feature type="compositionally biased region" description="Low complexity" evidence="5">
    <location>
        <begin position="599"/>
        <end position="620"/>
    </location>
</feature>
<feature type="compositionally biased region" description="Acidic residues" evidence="5">
    <location>
        <begin position="516"/>
        <end position="525"/>
    </location>
</feature>
<feature type="domain" description="DEP" evidence="7">
    <location>
        <begin position="388"/>
        <end position="464"/>
    </location>
</feature>
<dbReference type="SUPFAM" id="SSF57903">
    <property type="entry name" value="FYVE/PHD zinc finger"/>
    <property type="match status" value="1"/>
</dbReference>
<dbReference type="CDD" id="cd03334">
    <property type="entry name" value="Fab1_TCP"/>
    <property type="match status" value="1"/>
</dbReference>
<dbReference type="OMA" id="ESHAFHP"/>
<evidence type="ECO:0000256" key="3">
    <source>
        <dbReference type="ARBA" id="ARBA00022833"/>
    </source>
</evidence>
<keyword evidence="10" id="KW-1185">Reference proteome</keyword>
<dbReference type="EMBL" id="AMQM01002736">
    <property type="status" value="NOT_ANNOTATED_CDS"/>
    <property type="molecule type" value="Genomic_DNA"/>
</dbReference>
<dbReference type="GO" id="GO:0035556">
    <property type="term" value="P:intracellular signal transduction"/>
    <property type="evidence" value="ECO:0007669"/>
    <property type="project" value="InterPro"/>
</dbReference>
<feature type="compositionally biased region" description="Low complexity" evidence="5">
    <location>
        <begin position="254"/>
        <end position="290"/>
    </location>
</feature>
<dbReference type="InterPro" id="IPR002423">
    <property type="entry name" value="Cpn60/GroEL/TCP-1"/>
</dbReference>
<dbReference type="GeneID" id="20211504"/>
<dbReference type="HOGENOM" id="CLU_000480_2_0_1"/>
<feature type="region of interest" description="Disordered" evidence="5">
    <location>
        <begin position="1"/>
        <end position="72"/>
    </location>
</feature>
<dbReference type="FunFam" id="3.50.7.10:FF:000007">
    <property type="entry name" value="1-phosphatidylinositol 3-phosphate 5-kinase isoform X1"/>
    <property type="match status" value="1"/>
</dbReference>
<dbReference type="Gene3D" id="1.10.10.10">
    <property type="entry name" value="Winged helix-like DNA-binding domain superfamily/Winged helix DNA-binding domain"/>
    <property type="match status" value="1"/>
</dbReference>
<dbReference type="PANTHER" id="PTHR46715">
    <property type="entry name" value="1-PHOSPHATIDYLINOSITOL 3-PHOSPHATE 5-KINASE"/>
    <property type="match status" value="1"/>
</dbReference>
<feature type="domain" description="FYVE-type" evidence="6">
    <location>
        <begin position="157"/>
        <end position="217"/>
    </location>
</feature>
<sequence>MDSDNQNDSYIKDSKGYQNIKSEYNISEGREDAEENNLEANKTAADRTTADRTAADRTAADKTAADKTAADKTAADITAADKTAADRTAADKTAADKTAADKVAADKVASSSSSSLFPSGRILFSNTLKGLVRIVNSKGNTPQAFKDSQFRKYWMLDKHCTHCYDCGAKFSFILRKHHCRICGQIFCSNCSNKEVPGTFVGFTGSLRSCNYCSQVVQQYVRDNEICNIPSLNEDSNQTPNSSLITTDPNVNEASNSNNTNTLANFTSFSTTTTPSSSSTSSPANSSNTTNASLLFSANRRAGERKIMNLSSAKNKFFPTKSGVNKNGSSGSFDRRCSDYNPIRSSIFDEDSDKPELSYKNASSVEPYTTEKKLLLQKSMQLKSLWLSMVGGLATQQLRYKLKTYDRCMLGSNVVDWLLQQHKASSRKQACLFGQALMDSHLMQAVDSSIKYFVDDNKTYFRPSTNRPPAGPKSWRKVSGANEDDVSAIESDDVIVDDDNDLGTEPLWVKNIQRNADDDDDDDDDMANNNIVNDGDEKNSDAKSQQSCNLERKSTFYIDHPLKSPLKCEQIKDEVTDEDDSHICPLYPEDNSYSVDEATHTPTTTGTNVTDTNNTSTNTTSASSDIIASITSTVTLTDHVTGKTPAGQCDHDVIKRELKGHLSRLCDELISRQKISVMWKDVIVMLAKNTNNKLKTKGETTNNNNYKNNNNNINDNNNNNNINNNNNNNDININNNSNNNNIVAAVDDEMDVCSYVKIKKILSSKEIDECEIVDGVVMTKNVTHRKMRSDVTNPKILLLATSLEYQRVENKFSSLEPQILQEREFLKKSVERILQVEPDVVIVEKSVSRLANEFLFNAGVTVVSNVKPDLIRRISRMLQTNPVSSIDGLVSKSALGTCQRFYVKSFPHTSGKMKTLMYLDGCLPKLGCSVILKGSSLKDLRRVKLILKFAIFAINHMNFELSYLMDVHAGMPASRTTTHDDEVSTVGNDVHISNRQPACDGSTEVSALHTEVSALHTEVSALHTEGGETVLKGDDGGDDDLERRLRKMQKYLKDGLLSISPHATFYCPYLELSACQGFKGGNIGSFLTPPPHFWSKILSNDGGEGDDDDVGAADADDDDGDRIQRNLPHVFLQNSNIGSVNGLPFQNMVADYRARGGTLSYKEDVSPYYFSSNPATKQPKHLDNDVIALSSSSNRQQQQKQQKQQFIDCMDVLNHQNITLLFSSISSKSGNYPQPCICPWEVTMKYYSGTDISLGGFLDQFCFSDQYRCISFKCGSPIRDHVRKFVHHNGCIQVTMKSIDANAAASSSTSSSASASSSSLSSLQVGCSSVFGGPSGAVCGPGGAGSSECILMWSCCLLCFQKVPVTVMSPETYNMSFGKYLELRFYADAYVNQTSSSSSSSSSSSNAARCSHSLHHHYIQFFDWDHLRVAFKYTPVKVLDMNIPDRVIELLSQQQTKQLEEHLIQEGLLVKERLKNLFESIVENLSRMKKDQKTSNRRNHNSNDHNNNVINRIIEKAQAATNDGFNNSNNNSDKNINNYLNIQNINNINVFIFCNDVTNTSNIDIYSSYVNYIYCNVRFNHINCNNSNYNSLFNGNNPITNIRNFISNKFILK</sequence>
<protein>
    <recommendedName>
        <fullName evidence="11">1-phosphatidylinositol-3-phosphate 5-kinase</fullName>
    </recommendedName>
</protein>
<evidence type="ECO:0000256" key="5">
    <source>
        <dbReference type="SAM" id="MobiDB-lite"/>
    </source>
</evidence>
<evidence type="ECO:0000256" key="4">
    <source>
        <dbReference type="PROSITE-ProRule" id="PRU00091"/>
    </source>
</evidence>
<reference evidence="10" key="1">
    <citation type="submission" date="2012-12" db="EMBL/GenBank/DDBJ databases">
        <authorList>
            <person name="Hellsten U."/>
            <person name="Grimwood J."/>
            <person name="Chapman J.A."/>
            <person name="Shapiro H."/>
            <person name="Aerts A."/>
            <person name="Otillar R.P."/>
            <person name="Terry A.Y."/>
            <person name="Boore J.L."/>
            <person name="Simakov O."/>
            <person name="Marletaz F."/>
            <person name="Cho S.-J."/>
            <person name="Edsinger-Gonzales E."/>
            <person name="Havlak P."/>
            <person name="Kuo D.-H."/>
            <person name="Larsson T."/>
            <person name="Lv J."/>
            <person name="Arendt D."/>
            <person name="Savage R."/>
            <person name="Osoegawa K."/>
            <person name="de Jong P."/>
            <person name="Lindberg D.R."/>
            <person name="Seaver E.C."/>
            <person name="Weisblat D.A."/>
            <person name="Putnam N.H."/>
            <person name="Grigoriev I.V."/>
            <person name="Rokhsar D.S."/>
        </authorList>
    </citation>
    <scope>NUCLEOTIDE SEQUENCE</scope>
</reference>
<dbReference type="InterPro" id="IPR036390">
    <property type="entry name" value="WH_DNA-bd_sf"/>
</dbReference>
<dbReference type="Gene3D" id="3.30.40.10">
    <property type="entry name" value="Zinc/RING finger domain, C3HC4 (zinc finger)"/>
    <property type="match status" value="1"/>
</dbReference>
<dbReference type="InterPro" id="IPR027409">
    <property type="entry name" value="GroEL-like_apical_dom_sf"/>
</dbReference>
<dbReference type="STRING" id="6412.T1FRQ7"/>
<dbReference type="GO" id="GO:0008270">
    <property type="term" value="F:zinc ion binding"/>
    <property type="evidence" value="ECO:0007669"/>
    <property type="project" value="UniProtKB-KW"/>
</dbReference>
<dbReference type="InterPro" id="IPR017455">
    <property type="entry name" value="Znf_FYVE-rel"/>
</dbReference>
<feature type="region of interest" description="Disordered" evidence="5">
    <location>
        <begin position="693"/>
        <end position="728"/>
    </location>
</feature>
<dbReference type="InterPro" id="IPR013083">
    <property type="entry name" value="Znf_RING/FYVE/PHD"/>
</dbReference>
<dbReference type="Proteomes" id="UP000015101">
    <property type="component" value="Unassembled WGS sequence"/>
</dbReference>
<feature type="region of interest" description="Disordered" evidence="5">
    <location>
        <begin position="1487"/>
        <end position="1507"/>
    </location>
</feature>